<dbReference type="InterPro" id="IPR000719">
    <property type="entry name" value="Prot_kinase_dom"/>
</dbReference>
<dbReference type="STRING" id="46731.A0A3M6TUA0"/>
<protein>
    <recommendedName>
        <fullName evidence="1">Protein kinase domain-containing protein</fullName>
    </recommendedName>
</protein>
<dbReference type="SUPFAM" id="SSF56112">
    <property type="entry name" value="Protein kinase-like (PK-like)"/>
    <property type="match status" value="1"/>
</dbReference>
<organism evidence="2 3">
    <name type="scientific">Pocillopora damicornis</name>
    <name type="common">Cauliflower coral</name>
    <name type="synonym">Millepora damicornis</name>
    <dbReference type="NCBI Taxonomy" id="46731"/>
    <lineage>
        <taxon>Eukaryota</taxon>
        <taxon>Metazoa</taxon>
        <taxon>Cnidaria</taxon>
        <taxon>Anthozoa</taxon>
        <taxon>Hexacorallia</taxon>
        <taxon>Scleractinia</taxon>
        <taxon>Astrocoeniina</taxon>
        <taxon>Pocilloporidae</taxon>
        <taxon>Pocillopora</taxon>
    </lineage>
</organism>
<comment type="caution">
    <text evidence="2">The sequence shown here is derived from an EMBL/GenBank/DDBJ whole genome shotgun (WGS) entry which is preliminary data.</text>
</comment>
<keyword evidence="3" id="KW-1185">Reference proteome</keyword>
<dbReference type="AlphaFoldDB" id="A0A3M6TUA0"/>
<dbReference type="Gene3D" id="1.10.510.10">
    <property type="entry name" value="Transferase(Phosphotransferase) domain 1"/>
    <property type="match status" value="1"/>
</dbReference>
<feature type="domain" description="Protein kinase" evidence="1">
    <location>
        <begin position="1"/>
        <end position="141"/>
    </location>
</feature>
<gene>
    <name evidence="2" type="ORF">pdam_00012574</name>
</gene>
<dbReference type="Proteomes" id="UP000275408">
    <property type="component" value="Unassembled WGS sequence"/>
</dbReference>
<dbReference type="GO" id="GO:0005524">
    <property type="term" value="F:ATP binding"/>
    <property type="evidence" value="ECO:0007669"/>
    <property type="project" value="InterPro"/>
</dbReference>
<dbReference type="Pfam" id="PF00069">
    <property type="entry name" value="Pkinase"/>
    <property type="match status" value="1"/>
</dbReference>
<evidence type="ECO:0000259" key="1">
    <source>
        <dbReference type="PROSITE" id="PS50011"/>
    </source>
</evidence>
<evidence type="ECO:0000313" key="2">
    <source>
        <dbReference type="EMBL" id="RMX44911.1"/>
    </source>
</evidence>
<proteinExistence type="predicted"/>
<evidence type="ECO:0000313" key="3">
    <source>
        <dbReference type="Proteomes" id="UP000275408"/>
    </source>
</evidence>
<dbReference type="GO" id="GO:0004672">
    <property type="term" value="F:protein kinase activity"/>
    <property type="evidence" value="ECO:0007669"/>
    <property type="project" value="InterPro"/>
</dbReference>
<dbReference type="InterPro" id="IPR011009">
    <property type="entry name" value="Kinase-like_dom_sf"/>
</dbReference>
<reference evidence="2 3" key="1">
    <citation type="journal article" date="2018" name="Sci. Rep.">
        <title>Comparative analysis of the Pocillopora damicornis genome highlights role of immune system in coral evolution.</title>
        <authorList>
            <person name="Cunning R."/>
            <person name="Bay R.A."/>
            <person name="Gillette P."/>
            <person name="Baker A.C."/>
            <person name="Traylor-Knowles N."/>
        </authorList>
    </citation>
    <scope>NUCLEOTIDE SEQUENCE [LARGE SCALE GENOMIC DNA]</scope>
    <source>
        <strain evidence="2">RSMAS</strain>
        <tissue evidence="2">Whole animal</tissue>
    </source>
</reference>
<dbReference type="EMBL" id="RCHS01002931">
    <property type="protein sequence ID" value="RMX44911.1"/>
    <property type="molecule type" value="Genomic_DNA"/>
</dbReference>
<dbReference type="OrthoDB" id="1668230at2759"/>
<name>A0A3M6TUA0_POCDA</name>
<accession>A0A3M6TUA0</accession>
<sequence>MGSLGRAQIGISTFFPSPHPTDQCGTNGLPLTPNSIVIIGRFQRLKTLYHQNVCQYLDIIRAKHERLIVAEEFYSENLQLALKNGKKFSYTDIKTIAFQVVQGLSFLNAHGIVNRNLSPVNIVFTPKVRIFTIHGHDQMSF</sequence>
<dbReference type="PROSITE" id="PS50011">
    <property type="entry name" value="PROTEIN_KINASE_DOM"/>
    <property type="match status" value="1"/>
</dbReference>